<reference evidence="2 3" key="1">
    <citation type="journal article" date="2024" name="J Genomics">
        <title>Draft genome sequencing and assembly of Favolaschia claudopus CIRM-BRFM 2984 isolated from oak limbs.</title>
        <authorList>
            <person name="Navarro D."/>
            <person name="Drula E."/>
            <person name="Chaduli D."/>
            <person name="Cazenave R."/>
            <person name="Ahrendt S."/>
            <person name="Wang J."/>
            <person name="Lipzen A."/>
            <person name="Daum C."/>
            <person name="Barry K."/>
            <person name="Grigoriev I.V."/>
            <person name="Favel A."/>
            <person name="Rosso M.N."/>
            <person name="Martin F."/>
        </authorList>
    </citation>
    <scope>NUCLEOTIDE SEQUENCE [LARGE SCALE GENOMIC DNA]</scope>
    <source>
        <strain evidence="2 3">CIRM-BRFM 2984</strain>
    </source>
</reference>
<name>A0AAW0ADL0_9AGAR</name>
<accession>A0AAW0ADL0</accession>
<dbReference type="AlphaFoldDB" id="A0AAW0ADL0"/>
<dbReference type="Proteomes" id="UP001362999">
    <property type="component" value="Unassembled WGS sequence"/>
</dbReference>
<organism evidence="2 3">
    <name type="scientific">Favolaschia claudopus</name>
    <dbReference type="NCBI Taxonomy" id="2862362"/>
    <lineage>
        <taxon>Eukaryota</taxon>
        <taxon>Fungi</taxon>
        <taxon>Dikarya</taxon>
        <taxon>Basidiomycota</taxon>
        <taxon>Agaricomycotina</taxon>
        <taxon>Agaricomycetes</taxon>
        <taxon>Agaricomycetidae</taxon>
        <taxon>Agaricales</taxon>
        <taxon>Marasmiineae</taxon>
        <taxon>Mycenaceae</taxon>
        <taxon>Favolaschia</taxon>
    </lineage>
</organism>
<sequence>MDTDSDTVSFSDFEDDLEQVPDWPFDSCTLILSDGRSLDLADSISRSTHNGQSVYVCRGRLGWDGIVVKWTWSQTRMHDLQVVESAANFARECGENWVLDHLPNIVHYEERVTGTGARGEPRIMHLLVQEELYSITELTTAGELGEAFLGLFKCYRWLYERCRIMHRNINFNNLMYRRIDDRVYGVLAGFDLAVVLNEPSYKPHPENTLAFVACDLVEPSPLFPVDQYLYRFDLESLLYALVLVACHYEHGMLIPPEKQPFKCWHQVGSTDRDMYLEKIHFLTGGLGRWKPTPQFSSLFWLVGHLRELFKHGISARDKFRYRKEVETGVVSDDGFDGDTLGGHVTFETFEAVLRNKLPPSTPGRASAEP</sequence>
<evidence type="ECO:0000259" key="1">
    <source>
        <dbReference type="Pfam" id="PF17667"/>
    </source>
</evidence>
<dbReference type="InterPro" id="IPR040976">
    <property type="entry name" value="Pkinase_fungal"/>
</dbReference>
<gene>
    <name evidence="2" type="ORF">R3P38DRAFT_3366110</name>
</gene>
<evidence type="ECO:0000313" key="2">
    <source>
        <dbReference type="EMBL" id="KAK7007368.1"/>
    </source>
</evidence>
<dbReference type="SUPFAM" id="SSF56112">
    <property type="entry name" value="Protein kinase-like (PK-like)"/>
    <property type="match status" value="1"/>
</dbReference>
<keyword evidence="2" id="KW-0418">Kinase</keyword>
<dbReference type="GO" id="GO:0016301">
    <property type="term" value="F:kinase activity"/>
    <property type="evidence" value="ECO:0007669"/>
    <property type="project" value="UniProtKB-KW"/>
</dbReference>
<dbReference type="InterPro" id="IPR011009">
    <property type="entry name" value="Kinase-like_dom_sf"/>
</dbReference>
<feature type="domain" description="Fungal-type protein kinase" evidence="1">
    <location>
        <begin position="119"/>
        <end position="243"/>
    </location>
</feature>
<proteinExistence type="predicted"/>
<dbReference type="EMBL" id="JAWWNJ010000071">
    <property type="protein sequence ID" value="KAK7007368.1"/>
    <property type="molecule type" value="Genomic_DNA"/>
</dbReference>
<keyword evidence="3" id="KW-1185">Reference proteome</keyword>
<protein>
    <submittedName>
        <fullName evidence="2">Other 1 protein kinase</fullName>
    </submittedName>
</protein>
<dbReference type="Pfam" id="PF17667">
    <property type="entry name" value="Pkinase_fungal"/>
    <property type="match status" value="1"/>
</dbReference>
<evidence type="ECO:0000313" key="3">
    <source>
        <dbReference type="Proteomes" id="UP001362999"/>
    </source>
</evidence>
<keyword evidence="2" id="KW-0808">Transferase</keyword>
<comment type="caution">
    <text evidence="2">The sequence shown here is derived from an EMBL/GenBank/DDBJ whole genome shotgun (WGS) entry which is preliminary data.</text>
</comment>